<reference evidence="1" key="1">
    <citation type="submission" date="2021-06" db="EMBL/GenBank/DDBJ databases">
        <authorList>
            <person name="Kallberg Y."/>
            <person name="Tangrot J."/>
            <person name="Rosling A."/>
        </authorList>
    </citation>
    <scope>NUCLEOTIDE SEQUENCE</scope>
    <source>
        <strain evidence="1">MT106</strain>
    </source>
</reference>
<feature type="non-terminal residue" evidence="1">
    <location>
        <position position="124"/>
    </location>
</feature>
<proteinExistence type="predicted"/>
<evidence type="ECO:0000313" key="2">
    <source>
        <dbReference type="Proteomes" id="UP000789831"/>
    </source>
</evidence>
<dbReference type="AlphaFoldDB" id="A0A9N9G1G1"/>
<organism evidence="1 2">
    <name type="scientific">Ambispora gerdemannii</name>
    <dbReference type="NCBI Taxonomy" id="144530"/>
    <lineage>
        <taxon>Eukaryota</taxon>
        <taxon>Fungi</taxon>
        <taxon>Fungi incertae sedis</taxon>
        <taxon>Mucoromycota</taxon>
        <taxon>Glomeromycotina</taxon>
        <taxon>Glomeromycetes</taxon>
        <taxon>Archaeosporales</taxon>
        <taxon>Ambisporaceae</taxon>
        <taxon>Ambispora</taxon>
    </lineage>
</organism>
<sequence length="124" mass="14673">PELGKVEVFVGEQARSSTKLDLTKLAIESFKLYGELRDCLNVRILRAMEAGDTSYNIRIVFGVLEQSFEMGMVFMWKDGIYIYEEFGLLQNSYNEIRNFKIIRIYIGHREDRYKKSRKEQQFDP</sequence>
<gene>
    <name evidence="1" type="ORF">AGERDE_LOCUS7726</name>
</gene>
<keyword evidence="2" id="KW-1185">Reference proteome</keyword>
<name>A0A9N9G1G1_9GLOM</name>
<evidence type="ECO:0000313" key="1">
    <source>
        <dbReference type="EMBL" id="CAG8572831.1"/>
    </source>
</evidence>
<comment type="caution">
    <text evidence="1">The sequence shown here is derived from an EMBL/GenBank/DDBJ whole genome shotgun (WGS) entry which is preliminary data.</text>
</comment>
<protein>
    <submittedName>
        <fullName evidence="1">2873_t:CDS:1</fullName>
    </submittedName>
</protein>
<dbReference type="OrthoDB" id="2374761at2759"/>
<dbReference type="EMBL" id="CAJVPL010001473">
    <property type="protein sequence ID" value="CAG8572831.1"/>
    <property type="molecule type" value="Genomic_DNA"/>
</dbReference>
<accession>A0A9N9G1G1</accession>
<dbReference type="Proteomes" id="UP000789831">
    <property type="component" value="Unassembled WGS sequence"/>
</dbReference>